<name>A0A131YSW8_RHIAP</name>
<reference evidence="2" key="1">
    <citation type="journal article" date="2016" name="Ticks Tick Borne Dis.">
        <title>De novo assembly and annotation of the salivary gland transcriptome of Rhipicephalus appendiculatus male and female ticks during blood feeding.</title>
        <authorList>
            <person name="de Castro M.H."/>
            <person name="de Klerk D."/>
            <person name="Pienaar R."/>
            <person name="Latif A.A."/>
            <person name="Rees D.J."/>
            <person name="Mans B.J."/>
        </authorList>
    </citation>
    <scope>NUCLEOTIDE SEQUENCE</scope>
    <source>
        <tissue evidence="2">Salivary glands</tissue>
    </source>
</reference>
<protein>
    <submittedName>
        <fullName evidence="2">Structural maintenance</fullName>
    </submittedName>
</protein>
<dbReference type="EMBL" id="GEDV01007351">
    <property type="protein sequence ID" value="JAP81206.1"/>
    <property type="molecule type" value="Transcribed_RNA"/>
</dbReference>
<feature type="compositionally biased region" description="Polar residues" evidence="1">
    <location>
        <begin position="119"/>
        <end position="128"/>
    </location>
</feature>
<evidence type="ECO:0000313" key="2">
    <source>
        <dbReference type="EMBL" id="JAP81206.1"/>
    </source>
</evidence>
<feature type="region of interest" description="Disordered" evidence="1">
    <location>
        <begin position="87"/>
        <end position="152"/>
    </location>
</feature>
<organism evidence="2">
    <name type="scientific">Rhipicephalus appendiculatus</name>
    <name type="common">Brown ear tick</name>
    <dbReference type="NCBI Taxonomy" id="34631"/>
    <lineage>
        <taxon>Eukaryota</taxon>
        <taxon>Metazoa</taxon>
        <taxon>Ecdysozoa</taxon>
        <taxon>Arthropoda</taxon>
        <taxon>Chelicerata</taxon>
        <taxon>Arachnida</taxon>
        <taxon>Acari</taxon>
        <taxon>Parasitiformes</taxon>
        <taxon>Ixodida</taxon>
        <taxon>Ixodoidea</taxon>
        <taxon>Ixodidae</taxon>
        <taxon>Rhipicephalinae</taxon>
        <taxon>Rhipicephalus</taxon>
        <taxon>Rhipicephalus</taxon>
    </lineage>
</organism>
<sequence length="152" mass="17070">MSRTVKTPNYDCSLSECSCVSQFSELLKKLSVAMKKQRDARTELEKQKQKDTTFVNKKKDYEQLKKELAVVDEGIARLQCSGQDDDRLALPVQDLVRNSPRRQSLPAVPISRYPPASPRTPSDGSMNGVSRRGRAPPAPATAPVERKRRRVT</sequence>
<proteinExistence type="predicted"/>
<accession>A0A131YSW8</accession>
<dbReference type="AlphaFoldDB" id="A0A131YSW8"/>
<evidence type="ECO:0000256" key="1">
    <source>
        <dbReference type="SAM" id="MobiDB-lite"/>
    </source>
</evidence>